<organism evidence="3 4">
    <name type="scientific">Chryseobacterium phosphatilyticum</name>
    <dbReference type="NCBI Taxonomy" id="475075"/>
    <lineage>
        <taxon>Bacteria</taxon>
        <taxon>Pseudomonadati</taxon>
        <taxon>Bacteroidota</taxon>
        <taxon>Flavobacteriia</taxon>
        <taxon>Flavobacteriales</taxon>
        <taxon>Weeksellaceae</taxon>
        <taxon>Chryseobacterium group</taxon>
        <taxon>Chryseobacterium</taxon>
    </lineage>
</organism>
<dbReference type="Gene3D" id="3.40.710.10">
    <property type="entry name" value="DD-peptidase/beta-lactamase superfamily"/>
    <property type="match status" value="1"/>
</dbReference>
<evidence type="ECO:0000259" key="2">
    <source>
        <dbReference type="Pfam" id="PF00144"/>
    </source>
</evidence>
<sequence>MKIFFITRIAALLIFIHSFVQAQQSPAQLTSEKLNEYFSALTSLNRFNGNVLVAHAGTSIFDRTYNMPAAPEEMKVTRDNRFIIASVSKVFVKYGILKLVEQKKISLEDKLSKFFPDFPNGNRITVNHLLHHQSGLPREVKDYEKYKKISGKQLIAMAKKEKLLFEPGTQTLYSNIGFLLLHAIIDISSDNGYLRYIQDQIFTPMSLHATTEYNDKEKYQNFARGFTLDDGNIKRAPFVVIDRFETGNYVSTIQDLFTFAEKGFTGKYLPENLVRELFDENEILAQAGGRPGYRAYFYKNKNTSYDFMMVSNYSDIPIQSIIDDVVNIMEGKPYEIPKKIERKAVNLSLEKLKRFEGKYVLEADNQQQYILILKNEKLILKDKEGETTELFPDSETSFFYDPASKDGLEFKWDSKSGKYELYIISTGISLKAKRIE</sequence>
<reference evidence="3 4" key="1">
    <citation type="submission" date="2018-04" db="EMBL/GenBank/DDBJ databases">
        <title>Draft Genome Sequence of Phosphate-Solubilizing Chryseobacterium sp. ISE14 that is a Biocontrol and Plant Growth-Promoting Rhizobacterium Isolated from Cucumber.</title>
        <authorList>
            <person name="Jeong J.-J."/>
            <person name="Sang M.K."/>
            <person name="Choi I.-G."/>
            <person name="Kim K.D."/>
        </authorList>
    </citation>
    <scope>NUCLEOTIDE SEQUENCE [LARGE SCALE GENOMIC DNA]</scope>
    <source>
        <strain evidence="3 4">ISE14</strain>
    </source>
</reference>
<dbReference type="EMBL" id="PPED02000002">
    <property type="protein sequence ID" value="PWN70081.1"/>
    <property type="molecule type" value="Genomic_DNA"/>
</dbReference>
<dbReference type="Pfam" id="PF00144">
    <property type="entry name" value="Beta-lactamase"/>
    <property type="match status" value="1"/>
</dbReference>
<evidence type="ECO:0000256" key="1">
    <source>
        <dbReference type="SAM" id="SignalP"/>
    </source>
</evidence>
<dbReference type="PANTHER" id="PTHR46825">
    <property type="entry name" value="D-ALANYL-D-ALANINE-CARBOXYPEPTIDASE/ENDOPEPTIDASE AMPH"/>
    <property type="match status" value="1"/>
</dbReference>
<proteinExistence type="predicted"/>
<feature type="domain" description="Beta-lactamase-related" evidence="2">
    <location>
        <begin position="49"/>
        <end position="281"/>
    </location>
</feature>
<name>A0A316X8C0_9FLAO</name>
<gene>
    <name evidence="3" type="ORF">C1631_008785</name>
</gene>
<accession>A0A316X8C0</accession>
<dbReference type="InterPro" id="IPR050491">
    <property type="entry name" value="AmpC-like"/>
</dbReference>
<comment type="caution">
    <text evidence="3">The sequence shown here is derived from an EMBL/GenBank/DDBJ whole genome shotgun (WGS) entry which is preliminary data.</text>
</comment>
<keyword evidence="4" id="KW-1185">Reference proteome</keyword>
<protein>
    <recommendedName>
        <fullName evidence="2">Beta-lactamase-related domain-containing protein</fullName>
    </recommendedName>
</protein>
<dbReference type="PANTHER" id="PTHR46825:SF9">
    <property type="entry name" value="BETA-LACTAMASE-RELATED DOMAIN-CONTAINING PROTEIN"/>
    <property type="match status" value="1"/>
</dbReference>
<keyword evidence="1" id="KW-0732">Signal</keyword>
<dbReference type="Proteomes" id="UP000236594">
    <property type="component" value="Unassembled WGS sequence"/>
</dbReference>
<feature type="chain" id="PRO_5016358808" description="Beta-lactamase-related domain-containing protein" evidence="1">
    <location>
        <begin position="23"/>
        <end position="436"/>
    </location>
</feature>
<dbReference type="InterPro" id="IPR001466">
    <property type="entry name" value="Beta-lactam-related"/>
</dbReference>
<evidence type="ECO:0000313" key="4">
    <source>
        <dbReference type="Proteomes" id="UP000236594"/>
    </source>
</evidence>
<evidence type="ECO:0000313" key="3">
    <source>
        <dbReference type="EMBL" id="PWN70081.1"/>
    </source>
</evidence>
<feature type="signal peptide" evidence="1">
    <location>
        <begin position="1"/>
        <end position="22"/>
    </location>
</feature>
<dbReference type="OrthoDB" id="9793489at2"/>
<dbReference type="AlphaFoldDB" id="A0A316X8C0"/>
<dbReference type="InterPro" id="IPR012338">
    <property type="entry name" value="Beta-lactam/transpept-like"/>
</dbReference>
<dbReference type="RefSeq" id="WP_109711711.1">
    <property type="nucleotide sequence ID" value="NZ_PPED02000002.1"/>
</dbReference>
<dbReference type="SUPFAM" id="SSF56601">
    <property type="entry name" value="beta-lactamase/transpeptidase-like"/>
    <property type="match status" value="1"/>
</dbReference>